<dbReference type="InterPro" id="IPR007345">
    <property type="entry name" value="Polysacch_pyruvyl_Trfase"/>
</dbReference>
<accession>A0ABT7XB70</accession>
<proteinExistence type="predicted"/>
<feature type="domain" description="Polysaccharide pyruvyl transferase" evidence="1">
    <location>
        <begin position="12"/>
        <end position="316"/>
    </location>
</feature>
<evidence type="ECO:0000259" key="1">
    <source>
        <dbReference type="Pfam" id="PF04230"/>
    </source>
</evidence>
<dbReference type="GO" id="GO:0016757">
    <property type="term" value="F:glycosyltransferase activity"/>
    <property type="evidence" value="ECO:0007669"/>
    <property type="project" value="UniProtKB-KW"/>
</dbReference>
<evidence type="ECO:0000313" key="3">
    <source>
        <dbReference type="Proteomes" id="UP001167871"/>
    </source>
</evidence>
<reference evidence="2" key="1">
    <citation type="submission" date="2023-06" db="EMBL/GenBank/DDBJ databases">
        <authorList>
            <person name="Zeman M."/>
            <person name="Kubasova T."/>
            <person name="Jahodarova E."/>
            <person name="Nykrynova M."/>
            <person name="Rychlik I."/>
        </authorList>
    </citation>
    <scope>NUCLEOTIDE SEQUENCE</scope>
    <source>
        <strain evidence="2">84_SSukc20</strain>
    </source>
</reference>
<name>A0ABT7XB70_9BACE</name>
<keyword evidence="2" id="KW-0808">Transferase</keyword>
<reference evidence="2" key="2">
    <citation type="submission" date="2024-05" db="EMBL/GenBank/DDBJ databases">
        <title>Identification and characterization of horizontal gene transfer across gut microbiota members of farm animals based on homology search.</title>
        <authorList>
            <person name="Schwarzerova J."/>
            <person name="Nykrynova M."/>
            <person name="Jureckova K."/>
            <person name="Cejkova D."/>
            <person name="Rychlik I."/>
        </authorList>
    </citation>
    <scope>NUCLEOTIDE SEQUENCE</scope>
    <source>
        <strain evidence="2">84_SSukc20</strain>
    </source>
</reference>
<evidence type="ECO:0000313" key="2">
    <source>
        <dbReference type="EMBL" id="MDN0051327.1"/>
    </source>
</evidence>
<dbReference type="RefSeq" id="WP_301935325.1">
    <property type="nucleotide sequence ID" value="NZ_JAUEII010000114.1"/>
</dbReference>
<dbReference type="EC" id="2.4.-.-" evidence="2"/>
<dbReference type="Pfam" id="PF04230">
    <property type="entry name" value="PS_pyruv_trans"/>
    <property type="match status" value="1"/>
</dbReference>
<protein>
    <submittedName>
        <fullName evidence="2">Polysaccharide pyruvyl transferase family protein</fullName>
        <ecNumber evidence="2">2.4.-.-</ecNumber>
    </submittedName>
</protein>
<dbReference type="Proteomes" id="UP001167871">
    <property type="component" value="Unassembled WGS sequence"/>
</dbReference>
<keyword evidence="3" id="KW-1185">Reference proteome</keyword>
<comment type="caution">
    <text evidence="2">The sequence shown here is derived from an EMBL/GenBank/DDBJ whole genome shotgun (WGS) entry which is preliminary data.</text>
</comment>
<sequence length="385" mass="44923">MIGVCIKYFHENYGGMLQAYATITMLENRGLDYELIRYEKHYSLLGKLKQLPRLFNGILLNDKKEFFLKKQGKRKHPEFRNNDMIRMQAFDKFKKEKFAKLSPVFRGYDNLCKGANRYSAVVTGSDQLWSPAGLPTNFYNLMFVPDSIRKISIASSFGVKNIPWYQISRTREFLNRIEFISMRENRGSEIVKELTGRDVPTILDPVFIFDENEWAKLIPKKREFDEPYIFAYFLGANPDHREAVRSVAKRLGCKIVALRHLDQYVEIDEQFGDYAPYDVSPARFLNLLRGAKYICTDSFHGSVFSIIHHKPFVVFNRYDEQSKHSKNSRIDTLCVNLTLKDRRFVSSEKLLQQLTADIDYKEVDKQLASLKAMTNNYLDIAFNGL</sequence>
<gene>
    <name evidence="2" type="ORF">QVO10_18500</name>
</gene>
<dbReference type="EMBL" id="JAUEII010000114">
    <property type="protein sequence ID" value="MDN0051327.1"/>
    <property type="molecule type" value="Genomic_DNA"/>
</dbReference>
<organism evidence="2 3">
    <name type="scientific">Bacteroides gallinaceum</name>
    <dbReference type="NCBI Taxonomy" id="1462571"/>
    <lineage>
        <taxon>Bacteria</taxon>
        <taxon>Pseudomonadati</taxon>
        <taxon>Bacteroidota</taxon>
        <taxon>Bacteroidia</taxon>
        <taxon>Bacteroidales</taxon>
        <taxon>Bacteroidaceae</taxon>
        <taxon>Bacteroides</taxon>
    </lineage>
</organism>
<keyword evidence="2" id="KW-0328">Glycosyltransferase</keyword>